<evidence type="ECO:0000256" key="5">
    <source>
        <dbReference type="ARBA" id="ARBA00022490"/>
    </source>
</evidence>
<keyword evidence="6 13" id="KW-0489">Methyltransferase</keyword>
<dbReference type="EC" id="2.1.1.77" evidence="3"/>
<dbReference type="EMBL" id="JAVRET010000001">
    <property type="protein sequence ID" value="MDT0407618.1"/>
    <property type="molecule type" value="Genomic_DNA"/>
</dbReference>
<keyword evidence="7" id="KW-0808">Transferase</keyword>
<protein>
    <recommendedName>
        <fullName evidence="4">Protein-L-isoaspartate O-methyltransferase</fullName>
        <ecNumber evidence="3">2.1.1.77</ecNumber>
    </recommendedName>
    <alternativeName>
        <fullName evidence="11">L-isoaspartyl protein carboxyl methyltransferase</fullName>
    </alternativeName>
    <alternativeName>
        <fullName evidence="9">Protein L-isoaspartyl methyltransferase</fullName>
    </alternativeName>
    <alternativeName>
        <fullName evidence="10">Protein-beta-aspartate methyltransferase</fullName>
    </alternativeName>
</protein>
<keyword evidence="14" id="KW-1185">Reference proteome</keyword>
<dbReference type="PANTHER" id="PTHR11579:SF0">
    <property type="entry name" value="PROTEIN-L-ISOASPARTATE(D-ASPARTATE) O-METHYLTRANSFERASE"/>
    <property type="match status" value="1"/>
</dbReference>
<dbReference type="InterPro" id="IPR026448">
    <property type="entry name" value="Methyltr_grasp"/>
</dbReference>
<dbReference type="Pfam" id="PF01135">
    <property type="entry name" value="PCMT"/>
    <property type="match status" value="1"/>
</dbReference>
<gene>
    <name evidence="13" type="primary">tgmC</name>
    <name evidence="13" type="ORF">RM698_00930</name>
</gene>
<proteinExistence type="inferred from homology"/>
<evidence type="ECO:0000256" key="3">
    <source>
        <dbReference type="ARBA" id="ARBA00011890"/>
    </source>
</evidence>
<dbReference type="CDD" id="cd02440">
    <property type="entry name" value="AdoMet_MTases"/>
    <property type="match status" value="1"/>
</dbReference>
<comment type="subcellular location">
    <subcellularLocation>
        <location evidence="1">Cytoplasm</location>
    </subcellularLocation>
</comment>
<evidence type="ECO:0000256" key="7">
    <source>
        <dbReference type="ARBA" id="ARBA00022679"/>
    </source>
</evidence>
<feature type="region of interest" description="Disordered" evidence="12">
    <location>
        <begin position="249"/>
        <end position="269"/>
    </location>
</feature>
<dbReference type="GO" id="GO:0008168">
    <property type="term" value="F:methyltransferase activity"/>
    <property type="evidence" value="ECO:0007669"/>
    <property type="project" value="UniProtKB-KW"/>
</dbReference>
<dbReference type="RefSeq" id="WP_009068161.1">
    <property type="nucleotide sequence ID" value="NZ_JAVRET010000001.1"/>
</dbReference>
<evidence type="ECO:0000256" key="10">
    <source>
        <dbReference type="ARBA" id="ARBA00031323"/>
    </source>
</evidence>
<reference evidence="14" key="1">
    <citation type="submission" date="2023-07" db="EMBL/GenBank/DDBJ databases">
        <title>30 novel species of actinomycetes from the DSMZ collection.</title>
        <authorList>
            <person name="Nouioui I."/>
        </authorList>
    </citation>
    <scope>NUCLEOTIDE SEQUENCE [LARGE SCALE GENOMIC DNA]</scope>
    <source>
        <strain evidence="14">DSM 41979</strain>
    </source>
</reference>
<evidence type="ECO:0000256" key="6">
    <source>
        <dbReference type="ARBA" id="ARBA00022603"/>
    </source>
</evidence>
<dbReference type="SUPFAM" id="SSF53335">
    <property type="entry name" value="S-adenosyl-L-methionine-dependent methyltransferases"/>
    <property type="match status" value="1"/>
</dbReference>
<dbReference type="Proteomes" id="UP001183610">
    <property type="component" value="Unassembled WGS sequence"/>
</dbReference>
<sequence>MSDMTSERRALAARLHGAGVFARPEWRRAVEAVRRELFLSPGVFVPDATGRWKPVPADRIAPALAYSDQSLVTQLDDALTTEDVPEAVWGTPTSSSTVPSLVADMLGKAGIERGHKVLEIGTGTGYSTALMCHGIGPRAVTTVEVDPGVARRARDALGAAGYVPHTVTGDGLLGHPERGPYDRIIATCAVRRVPDTWLRQTGPGGVVLTTLGSWPNGAGLLRLTVRENGDADGKFLGRTSFMQARAQVPPPVAGDLGARTADADSDRTTDLSPSLLVEGGMPAFLAQLTVPGSQVIRASGLGTVLVDTERGSFAQFLRADETWRVRQGGPVALWDEVEARVRAWQAAGRPGIGAVRLRISAEGHVYRIGDGPSLRWRH</sequence>
<dbReference type="InterPro" id="IPR029063">
    <property type="entry name" value="SAM-dependent_MTases_sf"/>
</dbReference>
<evidence type="ECO:0000256" key="11">
    <source>
        <dbReference type="ARBA" id="ARBA00031350"/>
    </source>
</evidence>
<dbReference type="InterPro" id="IPR000682">
    <property type="entry name" value="PCMT"/>
</dbReference>
<dbReference type="GO" id="GO:0032259">
    <property type="term" value="P:methylation"/>
    <property type="evidence" value="ECO:0007669"/>
    <property type="project" value="UniProtKB-KW"/>
</dbReference>
<comment type="caution">
    <text evidence="13">The sequence shown here is derived from an EMBL/GenBank/DDBJ whole genome shotgun (WGS) entry which is preliminary data.</text>
</comment>
<evidence type="ECO:0000256" key="2">
    <source>
        <dbReference type="ARBA" id="ARBA00005369"/>
    </source>
</evidence>
<evidence type="ECO:0000256" key="8">
    <source>
        <dbReference type="ARBA" id="ARBA00022691"/>
    </source>
</evidence>
<dbReference type="PANTHER" id="PTHR11579">
    <property type="entry name" value="PROTEIN-L-ISOASPARTATE O-METHYLTRANSFERASE"/>
    <property type="match status" value="1"/>
</dbReference>
<accession>A0ABU2QT68</accession>
<evidence type="ECO:0000256" key="12">
    <source>
        <dbReference type="SAM" id="MobiDB-lite"/>
    </source>
</evidence>
<comment type="similarity">
    <text evidence="2">Belongs to the methyltransferase superfamily. L-isoaspartyl/D-aspartyl protein methyltransferase family.</text>
</comment>
<keyword evidence="8" id="KW-0949">S-adenosyl-L-methionine</keyword>
<evidence type="ECO:0000313" key="14">
    <source>
        <dbReference type="Proteomes" id="UP001183610"/>
    </source>
</evidence>
<evidence type="ECO:0000256" key="9">
    <source>
        <dbReference type="ARBA" id="ARBA00030757"/>
    </source>
</evidence>
<keyword evidence="5" id="KW-0963">Cytoplasm</keyword>
<name>A0ABU2QT68_9ACTN</name>
<dbReference type="NCBIfam" id="TIGR04188">
    <property type="entry name" value="methyltr_grsp"/>
    <property type="match status" value="1"/>
</dbReference>
<evidence type="ECO:0000256" key="1">
    <source>
        <dbReference type="ARBA" id="ARBA00004496"/>
    </source>
</evidence>
<dbReference type="Gene3D" id="3.40.50.150">
    <property type="entry name" value="Vaccinia Virus protein VP39"/>
    <property type="match status" value="1"/>
</dbReference>
<evidence type="ECO:0000256" key="4">
    <source>
        <dbReference type="ARBA" id="ARBA00013346"/>
    </source>
</evidence>
<evidence type="ECO:0000313" key="13">
    <source>
        <dbReference type="EMBL" id="MDT0407618.1"/>
    </source>
</evidence>
<organism evidence="13 14">
    <name type="scientific">Streptomyces evansiae</name>
    <dbReference type="NCBI Taxonomy" id="3075535"/>
    <lineage>
        <taxon>Bacteria</taxon>
        <taxon>Bacillati</taxon>
        <taxon>Actinomycetota</taxon>
        <taxon>Actinomycetes</taxon>
        <taxon>Kitasatosporales</taxon>
        <taxon>Streptomycetaceae</taxon>
        <taxon>Streptomyces</taxon>
    </lineage>
</organism>